<dbReference type="Proteomes" id="UP001215598">
    <property type="component" value="Unassembled WGS sequence"/>
</dbReference>
<protein>
    <submittedName>
        <fullName evidence="1">Uncharacterized protein</fullName>
    </submittedName>
</protein>
<comment type="caution">
    <text evidence="1">The sequence shown here is derived from an EMBL/GenBank/DDBJ whole genome shotgun (WGS) entry which is preliminary data.</text>
</comment>
<evidence type="ECO:0000313" key="1">
    <source>
        <dbReference type="EMBL" id="KAJ7724106.1"/>
    </source>
</evidence>
<evidence type="ECO:0000313" key="2">
    <source>
        <dbReference type="Proteomes" id="UP001215598"/>
    </source>
</evidence>
<accession>A0AAD7HNY4</accession>
<proteinExistence type="predicted"/>
<dbReference type="EMBL" id="JARKIB010000205">
    <property type="protein sequence ID" value="KAJ7724106.1"/>
    <property type="molecule type" value="Genomic_DNA"/>
</dbReference>
<dbReference type="AlphaFoldDB" id="A0AAD7HNY4"/>
<organism evidence="1 2">
    <name type="scientific">Mycena metata</name>
    <dbReference type="NCBI Taxonomy" id="1033252"/>
    <lineage>
        <taxon>Eukaryota</taxon>
        <taxon>Fungi</taxon>
        <taxon>Dikarya</taxon>
        <taxon>Basidiomycota</taxon>
        <taxon>Agaricomycotina</taxon>
        <taxon>Agaricomycetes</taxon>
        <taxon>Agaricomycetidae</taxon>
        <taxon>Agaricales</taxon>
        <taxon>Marasmiineae</taxon>
        <taxon>Mycenaceae</taxon>
        <taxon>Mycena</taxon>
    </lineage>
</organism>
<keyword evidence="2" id="KW-1185">Reference proteome</keyword>
<name>A0AAD7HNY4_9AGAR</name>
<sequence>MDLLPESSPILLPSHRPFPRSLHPNVARWRFRCQIHAHTRAPAFPPLQHAWWGHCCRVCGDAVRFEPPAASSPSHLPIPFPLVPPPFSSHIAHLLSLRRWRRRRCPHPPRPRVHHRTTCPRKVECTRHYVPGAACAHSRPRSARTPCACRCRCRAFVVHVDSPRAPTHTCARTDGVCAGRIPRIPILSRSHRTPPRLVPLRRRRRRRPRLASTLVYTVAQRTTPNAQRPRRVECGWHHVLSAVSAHSRPTRCERRVRAHAAPRVRCASSPPARTECARGAQYPPHRRRIPAPYLSTPPSPPFSVSVSVPSLLPFSIPVPVPRSTYTHI</sequence>
<gene>
    <name evidence="1" type="ORF">B0H16DRAFT_328456</name>
</gene>
<reference evidence="1" key="1">
    <citation type="submission" date="2023-03" db="EMBL/GenBank/DDBJ databases">
        <title>Massive genome expansion in bonnet fungi (Mycena s.s.) driven by repeated elements and novel gene families across ecological guilds.</title>
        <authorList>
            <consortium name="Lawrence Berkeley National Laboratory"/>
            <person name="Harder C.B."/>
            <person name="Miyauchi S."/>
            <person name="Viragh M."/>
            <person name="Kuo A."/>
            <person name="Thoen E."/>
            <person name="Andreopoulos B."/>
            <person name="Lu D."/>
            <person name="Skrede I."/>
            <person name="Drula E."/>
            <person name="Henrissat B."/>
            <person name="Morin E."/>
            <person name="Kohler A."/>
            <person name="Barry K."/>
            <person name="LaButti K."/>
            <person name="Morin E."/>
            <person name="Salamov A."/>
            <person name="Lipzen A."/>
            <person name="Mereny Z."/>
            <person name="Hegedus B."/>
            <person name="Baldrian P."/>
            <person name="Stursova M."/>
            <person name="Weitz H."/>
            <person name="Taylor A."/>
            <person name="Grigoriev I.V."/>
            <person name="Nagy L.G."/>
            <person name="Martin F."/>
            <person name="Kauserud H."/>
        </authorList>
    </citation>
    <scope>NUCLEOTIDE SEQUENCE</scope>
    <source>
        <strain evidence="1">CBHHK182m</strain>
    </source>
</reference>